<proteinExistence type="predicted"/>
<reference evidence="2 3" key="1">
    <citation type="submission" date="2018-01" db="EMBL/GenBank/DDBJ databases">
        <title>Complete genome sequence of Streptomyces lunaelactis MM109T, a Ferroverdin A producer isolated from cave moonmilk deposits.</title>
        <authorList>
            <person name="Naome A."/>
            <person name="Martinet L."/>
            <person name="Maciejewska M."/>
            <person name="Anderssen S."/>
            <person name="Adam D."/>
            <person name="Tenconi E."/>
            <person name="Deflandre B."/>
            <person name="Arguelles-Arias A."/>
            <person name="Calusinska M."/>
            <person name="Copieters W."/>
            <person name="Karim L."/>
            <person name="Hanikenne M."/>
            <person name="Baurain D."/>
            <person name="van Wezel G."/>
            <person name="Smargiasso N."/>
            <person name="de Pauw E."/>
            <person name="Delfosse P."/>
            <person name="Rigali S."/>
        </authorList>
    </citation>
    <scope>NUCLEOTIDE SEQUENCE [LARGE SCALE GENOMIC DNA]</scope>
    <source>
        <strain evidence="2 3">MM109</strain>
    </source>
</reference>
<feature type="compositionally biased region" description="Polar residues" evidence="1">
    <location>
        <begin position="1"/>
        <end position="12"/>
    </location>
</feature>
<organism evidence="2 3">
    <name type="scientific">Streptomyces lunaelactis</name>
    <dbReference type="NCBI Taxonomy" id="1535768"/>
    <lineage>
        <taxon>Bacteria</taxon>
        <taxon>Bacillati</taxon>
        <taxon>Actinomycetota</taxon>
        <taxon>Actinomycetes</taxon>
        <taxon>Kitasatosporales</taxon>
        <taxon>Streptomycetaceae</taxon>
        <taxon>Streptomyces</taxon>
    </lineage>
</organism>
<evidence type="ECO:0000256" key="1">
    <source>
        <dbReference type="SAM" id="MobiDB-lite"/>
    </source>
</evidence>
<gene>
    <name evidence="2" type="ORF">SLUN_03490</name>
</gene>
<evidence type="ECO:0000313" key="3">
    <source>
        <dbReference type="Proteomes" id="UP000244201"/>
    </source>
</evidence>
<evidence type="ECO:0000313" key="2">
    <source>
        <dbReference type="EMBL" id="AVZ71408.1"/>
    </source>
</evidence>
<dbReference type="AlphaFoldDB" id="A0A2R4SX16"/>
<protein>
    <submittedName>
        <fullName evidence="2">Uncharacterized protein</fullName>
    </submittedName>
</protein>
<dbReference type="EMBL" id="CP026304">
    <property type="protein sequence ID" value="AVZ71408.1"/>
    <property type="molecule type" value="Genomic_DNA"/>
</dbReference>
<name>A0A2R4SX16_9ACTN</name>
<accession>A0A2R4SX16</accession>
<dbReference type="KEGG" id="slk:SLUN_03490"/>
<sequence>MSSRPRASSDSGTRALLKAPRESGTDPRNYVNYADVYHRDLRQSRLILRQRLDRYASLLAVASDEERPLQIQVDEAIGY</sequence>
<feature type="region of interest" description="Disordered" evidence="1">
    <location>
        <begin position="1"/>
        <end position="28"/>
    </location>
</feature>
<dbReference type="Proteomes" id="UP000244201">
    <property type="component" value="Chromosome"/>
</dbReference>
<keyword evidence="3" id="KW-1185">Reference proteome</keyword>